<evidence type="ECO:0000313" key="4">
    <source>
        <dbReference type="EMBL" id="CAB4973966.1"/>
    </source>
</evidence>
<evidence type="ECO:0000313" key="2">
    <source>
        <dbReference type="EMBL" id="CAB4719828.1"/>
    </source>
</evidence>
<accession>A0A6J7LZK2</accession>
<sequence>MTEGFAASVTTDICPQCGSPVALTDIRCLVCGMTMAGQSGRSGPFSRRTWWFTLIGFAGVYLGTLAIVAITR</sequence>
<protein>
    <submittedName>
        <fullName evidence="4">Unannotated protein</fullName>
    </submittedName>
</protein>
<evidence type="ECO:0000313" key="3">
    <source>
        <dbReference type="EMBL" id="CAB4905442.1"/>
    </source>
</evidence>
<dbReference type="AlphaFoldDB" id="A0A6J7LZK2"/>
<keyword evidence="1" id="KW-1133">Transmembrane helix</keyword>
<keyword evidence="1" id="KW-0472">Membrane</keyword>
<organism evidence="4">
    <name type="scientific">freshwater metagenome</name>
    <dbReference type="NCBI Taxonomy" id="449393"/>
    <lineage>
        <taxon>unclassified sequences</taxon>
        <taxon>metagenomes</taxon>
        <taxon>ecological metagenomes</taxon>
    </lineage>
</organism>
<dbReference type="EMBL" id="CAEZYK010000020">
    <property type="protein sequence ID" value="CAB4719828.1"/>
    <property type="molecule type" value="Genomic_DNA"/>
</dbReference>
<gene>
    <name evidence="2" type="ORF">UFOPK2683_00533</name>
    <name evidence="3" type="ORF">UFOPK3605_00728</name>
    <name evidence="4" type="ORF">UFOPK3897_00688</name>
    <name evidence="5" type="ORF">UFOPK4121_01384</name>
</gene>
<reference evidence="4" key="1">
    <citation type="submission" date="2020-05" db="EMBL/GenBank/DDBJ databases">
        <authorList>
            <person name="Chiriac C."/>
            <person name="Salcher M."/>
            <person name="Ghai R."/>
            <person name="Kavagutti S V."/>
        </authorList>
    </citation>
    <scope>NUCLEOTIDE SEQUENCE</scope>
</reference>
<proteinExistence type="predicted"/>
<dbReference type="EMBL" id="CAFBMM010000028">
    <property type="protein sequence ID" value="CAB4905442.1"/>
    <property type="molecule type" value="Genomic_DNA"/>
</dbReference>
<dbReference type="EMBL" id="CAFBOF010000010">
    <property type="protein sequence ID" value="CAB4973966.1"/>
    <property type="molecule type" value="Genomic_DNA"/>
</dbReference>
<feature type="transmembrane region" description="Helical" evidence="1">
    <location>
        <begin position="50"/>
        <end position="70"/>
    </location>
</feature>
<evidence type="ECO:0000313" key="5">
    <source>
        <dbReference type="EMBL" id="CAB5031136.1"/>
    </source>
</evidence>
<keyword evidence="1" id="KW-0812">Transmembrane</keyword>
<name>A0A6J7LZK2_9ZZZZ</name>
<evidence type="ECO:0000256" key="1">
    <source>
        <dbReference type="SAM" id="Phobius"/>
    </source>
</evidence>
<dbReference type="EMBL" id="CAFBPQ010000058">
    <property type="protein sequence ID" value="CAB5031136.1"/>
    <property type="molecule type" value="Genomic_DNA"/>
</dbReference>